<name>A0A9D3X8E7_9SAUR</name>
<protein>
    <submittedName>
        <fullName evidence="2">Uncharacterized protein</fullName>
    </submittedName>
</protein>
<reference evidence="2" key="1">
    <citation type="submission" date="2021-09" db="EMBL/GenBank/DDBJ databases">
        <title>The genome of Mauremys mutica provides insights into the evolution of semi-aquatic lifestyle.</title>
        <authorList>
            <person name="Gong S."/>
            <person name="Gao Y."/>
        </authorList>
    </citation>
    <scope>NUCLEOTIDE SEQUENCE</scope>
    <source>
        <strain evidence="2">MM-2020</strain>
        <tissue evidence="2">Muscle</tissue>
    </source>
</reference>
<dbReference type="Proteomes" id="UP000827986">
    <property type="component" value="Unassembled WGS sequence"/>
</dbReference>
<feature type="region of interest" description="Disordered" evidence="1">
    <location>
        <begin position="91"/>
        <end position="136"/>
    </location>
</feature>
<dbReference type="EMBL" id="JAHDVG010000479">
    <property type="protein sequence ID" value="KAH1174873.1"/>
    <property type="molecule type" value="Genomic_DNA"/>
</dbReference>
<keyword evidence="3" id="KW-1185">Reference proteome</keyword>
<feature type="region of interest" description="Disordered" evidence="1">
    <location>
        <begin position="54"/>
        <end position="79"/>
    </location>
</feature>
<evidence type="ECO:0000256" key="1">
    <source>
        <dbReference type="SAM" id="MobiDB-lite"/>
    </source>
</evidence>
<evidence type="ECO:0000313" key="3">
    <source>
        <dbReference type="Proteomes" id="UP000827986"/>
    </source>
</evidence>
<feature type="compositionally biased region" description="Polar residues" evidence="1">
    <location>
        <begin position="91"/>
        <end position="111"/>
    </location>
</feature>
<sequence>MMKVDVLGCPTGGSTPDRVVCLGGACRPLPGPSARSRDGALHWVPGAVWRSLGWNQEHPGGGEEAGSHTSFATREGSGSCGRCLQGFSDGQGKTSSLEAGNNDLTGSTQTHPPVRPLHKCRDSSEGGDTTRLCAED</sequence>
<organism evidence="2 3">
    <name type="scientific">Mauremys mutica</name>
    <name type="common">yellowpond turtle</name>
    <dbReference type="NCBI Taxonomy" id="74926"/>
    <lineage>
        <taxon>Eukaryota</taxon>
        <taxon>Metazoa</taxon>
        <taxon>Chordata</taxon>
        <taxon>Craniata</taxon>
        <taxon>Vertebrata</taxon>
        <taxon>Euteleostomi</taxon>
        <taxon>Archelosauria</taxon>
        <taxon>Testudinata</taxon>
        <taxon>Testudines</taxon>
        <taxon>Cryptodira</taxon>
        <taxon>Durocryptodira</taxon>
        <taxon>Testudinoidea</taxon>
        <taxon>Geoemydidae</taxon>
        <taxon>Geoemydinae</taxon>
        <taxon>Mauremys</taxon>
    </lineage>
</organism>
<dbReference type="AlphaFoldDB" id="A0A9D3X8E7"/>
<evidence type="ECO:0000313" key="2">
    <source>
        <dbReference type="EMBL" id="KAH1174873.1"/>
    </source>
</evidence>
<comment type="caution">
    <text evidence="2">The sequence shown here is derived from an EMBL/GenBank/DDBJ whole genome shotgun (WGS) entry which is preliminary data.</text>
</comment>
<proteinExistence type="predicted"/>
<accession>A0A9D3X8E7</accession>
<gene>
    <name evidence="2" type="ORF">KIL84_008864</name>
</gene>